<name>A0A9P5YV71_9AGAR</name>
<organism evidence="1 2">
    <name type="scientific">Pholiota conissans</name>
    <dbReference type="NCBI Taxonomy" id="109636"/>
    <lineage>
        <taxon>Eukaryota</taxon>
        <taxon>Fungi</taxon>
        <taxon>Dikarya</taxon>
        <taxon>Basidiomycota</taxon>
        <taxon>Agaricomycotina</taxon>
        <taxon>Agaricomycetes</taxon>
        <taxon>Agaricomycetidae</taxon>
        <taxon>Agaricales</taxon>
        <taxon>Agaricineae</taxon>
        <taxon>Strophariaceae</taxon>
        <taxon>Pholiota</taxon>
    </lineage>
</organism>
<sequence length="186" mass="20650">QIYEQQLLLKKRGFPLWIPEPNKRLPMVYQRTGVAIGDVGTYTASGGFSFLFSICLPRDHPYQPDDLPEDFVPIDPPLASRDLREFSEFKVGTYLASETIKAVKSSQPATYTAAAEGAILTIPEGAVSYDLENIPRIRGYAAENIESWYRYVNGPRGREAKNGEVRLVIGCDKTTSWGMAVISGQS</sequence>
<dbReference type="AlphaFoldDB" id="A0A9P5YV71"/>
<proteinExistence type="predicted"/>
<gene>
    <name evidence="1" type="ORF">BDN70DRAFT_776591</name>
</gene>
<keyword evidence="2" id="KW-1185">Reference proteome</keyword>
<comment type="caution">
    <text evidence="1">The sequence shown here is derived from an EMBL/GenBank/DDBJ whole genome shotgun (WGS) entry which is preliminary data.</text>
</comment>
<feature type="non-terminal residue" evidence="1">
    <location>
        <position position="186"/>
    </location>
</feature>
<evidence type="ECO:0000313" key="2">
    <source>
        <dbReference type="Proteomes" id="UP000807469"/>
    </source>
</evidence>
<protein>
    <submittedName>
        <fullName evidence="1">Uncharacterized protein</fullName>
    </submittedName>
</protein>
<dbReference type="OrthoDB" id="2662290at2759"/>
<feature type="non-terminal residue" evidence="1">
    <location>
        <position position="1"/>
    </location>
</feature>
<evidence type="ECO:0000313" key="1">
    <source>
        <dbReference type="EMBL" id="KAF9476418.1"/>
    </source>
</evidence>
<reference evidence="1" key="1">
    <citation type="submission" date="2020-11" db="EMBL/GenBank/DDBJ databases">
        <authorList>
            <consortium name="DOE Joint Genome Institute"/>
            <person name="Ahrendt S."/>
            <person name="Riley R."/>
            <person name="Andreopoulos W."/>
            <person name="Labutti K."/>
            <person name="Pangilinan J."/>
            <person name="Ruiz-Duenas F.J."/>
            <person name="Barrasa J.M."/>
            <person name="Sanchez-Garcia M."/>
            <person name="Camarero S."/>
            <person name="Miyauchi S."/>
            <person name="Serrano A."/>
            <person name="Linde D."/>
            <person name="Babiker R."/>
            <person name="Drula E."/>
            <person name="Ayuso-Fernandez I."/>
            <person name="Pacheco R."/>
            <person name="Padilla G."/>
            <person name="Ferreira P."/>
            <person name="Barriuso J."/>
            <person name="Kellner H."/>
            <person name="Castanera R."/>
            <person name="Alfaro M."/>
            <person name="Ramirez L."/>
            <person name="Pisabarro A.G."/>
            <person name="Kuo A."/>
            <person name="Tritt A."/>
            <person name="Lipzen A."/>
            <person name="He G."/>
            <person name="Yan M."/>
            <person name="Ng V."/>
            <person name="Cullen D."/>
            <person name="Martin F."/>
            <person name="Rosso M.-N."/>
            <person name="Henrissat B."/>
            <person name="Hibbett D."/>
            <person name="Martinez A.T."/>
            <person name="Grigoriev I.V."/>
        </authorList>
    </citation>
    <scope>NUCLEOTIDE SEQUENCE</scope>
    <source>
        <strain evidence="1">CIRM-BRFM 674</strain>
    </source>
</reference>
<dbReference type="EMBL" id="MU155295">
    <property type="protein sequence ID" value="KAF9476418.1"/>
    <property type="molecule type" value="Genomic_DNA"/>
</dbReference>
<accession>A0A9P5YV71</accession>
<dbReference type="Proteomes" id="UP000807469">
    <property type="component" value="Unassembled WGS sequence"/>
</dbReference>